<dbReference type="Pfam" id="PF04542">
    <property type="entry name" value="Sigma70_r2"/>
    <property type="match status" value="1"/>
</dbReference>
<evidence type="ECO:0000313" key="9">
    <source>
        <dbReference type="EMBL" id="WAH38364.1"/>
    </source>
</evidence>
<keyword evidence="5 6" id="KW-0804">Transcription</keyword>
<dbReference type="RefSeq" id="WP_268045930.1">
    <property type="nucleotide sequence ID" value="NZ_CP104064.1"/>
</dbReference>
<dbReference type="InterPro" id="IPR013325">
    <property type="entry name" value="RNA_pol_sigma_r2"/>
</dbReference>
<dbReference type="Gene3D" id="1.10.10.10">
    <property type="entry name" value="Winged helix-like DNA-binding domain superfamily/Winged helix DNA-binding domain"/>
    <property type="match status" value="1"/>
</dbReference>
<accession>A0ABY6Z6G5</accession>
<dbReference type="Gene3D" id="1.10.1740.10">
    <property type="match status" value="1"/>
</dbReference>
<protein>
    <recommendedName>
        <fullName evidence="6">RNA polymerase sigma factor</fullName>
    </recommendedName>
</protein>
<dbReference type="InterPro" id="IPR013249">
    <property type="entry name" value="RNA_pol_sigma70_r4_t2"/>
</dbReference>
<dbReference type="Proteomes" id="UP001164803">
    <property type="component" value="Chromosome"/>
</dbReference>
<reference evidence="9" key="1">
    <citation type="submission" date="2022-08" db="EMBL/GenBank/DDBJ databases">
        <title>Alicyclobacillus dauci DSM2870, complete genome.</title>
        <authorList>
            <person name="Wang Q."/>
            <person name="Cai R."/>
            <person name="Wang Z."/>
        </authorList>
    </citation>
    <scope>NUCLEOTIDE SEQUENCE</scope>
    <source>
        <strain evidence="9">DSM 28700</strain>
    </source>
</reference>
<dbReference type="InterPro" id="IPR013324">
    <property type="entry name" value="RNA_pol_sigma_r3/r4-like"/>
</dbReference>
<name>A0ABY6Z6G5_9BACL</name>
<evidence type="ECO:0000256" key="1">
    <source>
        <dbReference type="ARBA" id="ARBA00010641"/>
    </source>
</evidence>
<dbReference type="NCBIfam" id="TIGR02937">
    <property type="entry name" value="sigma70-ECF"/>
    <property type="match status" value="1"/>
</dbReference>
<dbReference type="PANTHER" id="PTHR43133">
    <property type="entry name" value="RNA POLYMERASE ECF-TYPE SIGMA FACTO"/>
    <property type="match status" value="1"/>
</dbReference>
<dbReference type="CDD" id="cd06171">
    <property type="entry name" value="Sigma70_r4"/>
    <property type="match status" value="1"/>
</dbReference>
<proteinExistence type="inferred from homology"/>
<evidence type="ECO:0000256" key="3">
    <source>
        <dbReference type="ARBA" id="ARBA00023082"/>
    </source>
</evidence>
<gene>
    <name evidence="9" type="ORF">NZD86_07770</name>
</gene>
<keyword evidence="4 6" id="KW-0238">DNA-binding</keyword>
<dbReference type="PANTHER" id="PTHR43133:SF51">
    <property type="entry name" value="RNA POLYMERASE SIGMA FACTOR"/>
    <property type="match status" value="1"/>
</dbReference>
<evidence type="ECO:0000256" key="4">
    <source>
        <dbReference type="ARBA" id="ARBA00023125"/>
    </source>
</evidence>
<dbReference type="EMBL" id="CP104064">
    <property type="protein sequence ID" value="WAH38364.1"/>
    <property type="molecule type" value="Genomic_DNA"/>
</dbReference>
<evidence type="ECO:0000259" key="8">
    <source>
        <dbReference type="Pfam" id="PF08281"/>
    </source>
</evidence>
<evidence type="ECO:0000256" key="5">
    <source>
        <dbReference type="ARBA" id="ARBA00023163"/>
    </source>
</evidence>
<dbReference type="InterPro" id="IPR000838">
    <property type="entry name" value="RNA_pol_sigma70_ECF_CS"/>
</dbReference>
<dbReference type="SUPFAM" id="SSF88659">
    <property type="entry name" value="Sigma3 and sigma4 domains of RNA polymerase sigma factors"/>
    <property type="match status" value="1"/>
</dbReference>
<feature type="domain" description="RNA polymerase sigma-70 region 2" evidence="7">
    <location>
        <begin position="23"/>
        <end position="90"/>
    </location>
</feature>
<keyword evidence="3 6" id="KW-0731">Sigma factor</keyword>
<feature type="domain" description="RNA polymerase sigma factor 70 region 4 type 2" evidence="8">
    <location>
        <begin position="118"/>
        <end position="169"/>
    </location>
</feature>
<dbReference type="Pfam" id="PF08281">
    <property type="entry name" value="Sigma70_r4_2"/>
    <property type="match status" value="1"/>
</dbReference>
<evidence type="ECO:0000256" key="2">
    <source>
        <dbReference type="ARBA" id="ARBA00023015"/>
    </source>
</evidence>
<sequence>MEESDIQLIRRAKRGDTEAFTLLVRNYKNYIMQTAAAILSDRMEAEDVTQETFVRAYLSLKQLRKLETFPSWLATIATRLALDAAKRKSRAVSTVEDVAESAVDETYGGFRDVENRIDVLNLLEDLTPEERTIIVLRELQDRSYQDIAQILGIPIGTVRSRLHTARQSLRARMKHWERDDSHDHL</sequence>
<keyword evidence="10" id="KW-1185">Reference proteome</keyword>
<dbReference type="PROSITE" id="PS01063">
    <property type="entry name" value="SIGMA70_ECF"/>
    <property type="match status" value="1"/>
</dbReference>
<keyword evidence="2 6" id="KW-0805">Transcription regulation</keyword>
<evidence type="ECO:0000313" key="10">
    <source>
        <dbReference type="Proteomes" id="UP001164803"/>
    </source>
</evidence>
<dbReference type="InterPro" id="IPR036388">
    <property type="entry name" value="WH-like_DNA-bd_sf"/>
</dbReference>
<evidence type="ECO:0000259" key="7">
    <source>
        <dbReference type="Pfam" id="PF04542"/>
    </source>
</evidence>
<dbReference type="SUPFAM" id="SSF88946">
    <property type="entry name" value="Sigma2 domain of RNA polymerase sigma factors"/>
    <property type="match status" value="1"/>
</dbReference>
<dbReference type="InterPro" id="IPR039425">
    <property type="entry name" value="RNA_pol_sigma-70-like"/>
</dbReference>
<comment type="similarity">
    <text evidence="1 6">Belongs to the sigma-70 factor family. ECF subfamily.</text>
</comment>
<evidence type="ECO:0000256" key="6">
    <source>
        <dbReference type="RuleBase" id="RU000716"/>
    </source>
</evidence>
<dbReference type="InterPro" id="IPR014284">
    <property type="entry name" value="RNA_pol_sigma-70_dom"/>
</dbReference>
<organism evidence="9 10">
    <name type="scientific">Alicyclobacillus dauci</name>
    <dbReference type="NCBI Taxonomy" id="1475485"/>
    <lineage>
        <taxon>Bacteria</taxon>
        <taxon>Bacillati</taxon>
        <taxon>Bacillota</taxon>
        <taxon>Bacilli</taxon>
        <taxon>Bacillales</taxon>
        <taxon>Alicyclobacillaceae</taxon>
        <taxon>Alicyclobacillus</taxon>
    </lineage>
</organism>
<dbReference type="InterPro" id="IPR007627">
    <property type="entry name" value="RNA_pol_sigma70_r2"/>
</dbReference>